<reference evidence="9 10" key="1">
    <citation type="journal article" date="2019" name="Int. J. Syst. Evol. Microbiol.">
        <title>The Global Catalogue of Microorganisms (GCM) 10K type strain sequencing project: providing services to taxonomists for standard genome sequencing and annotation.</title>
        <authorList>
            <consortium name="The Broad Institute Genomics Platform"/>
            <consortium name="The Broad Institute Genome Sequencing Center for Infectious Disease"/>
            <person name="Wu L."/>
            <person name="Ma J."/>
        </authorList>
    </citation>
    <scope>NUCLEOTIDE SEQUENCE [LARGE SCALE GENOMIC DNA]</scope>
    <source>
        <strain evidence="9 10">JCM 7356</strain>
    </source>
</reference>
<dbReference type="InterPro" id="IPR036388">
    <property type="entry name" value="WH-like_DNA-bd_sf"/>
</dbReference>
<dbReference type="CDD" id="cd15831">
    <property type="entry name" value="BTAD"/>
    <property type="match status" value="1"/>
</dbReference>
<dbReference type="PRINTS" id="PR00364">
    <property type="entry name" value="DISEASERSIST"/>
</dbReference>
<feature type="region of interest" description="Disordered" evidence="7">
    <location>
        <begin position="243"/>
        <end position="285"/>
    </location>
</feature>
<dbReference type="SUPFAM" id="SSF46894">
    <property type="entry name" value="C-terminal effector domain of the bipartite response regulators"/>
    <property type="match status" value="1"/>
</dbReference>
<dbReference type="InterPro" id="IPR041664">
    <property type="entry name" value="AAA_16"/>
</dbReference>
<name>A0ABN3DK75_9ACTN</name>
<dbReference type="PANTHER" id="PTHR35807">
    <property type="entry name" value="TRANSCRIPTIONAL REGULATOR REDD-RELATED"/>
    <property type="match status" value="1"/>
</dbReference>
<keyword evidence="2" id="KW-0902">Two-component regulatory system</keyword>
<dbReference type="RefSeq" id="WP_344635319.1">
    <property type="nucleotide sequence ID" value="NZ_BAAATR010000004.1"/>
</dbReference>
<dbReference type="SUPFAM" id="SSF48452">
    <property type="entry name" value="TPR-like"/>
    <property type="match status" value="1"/>
</dbReference>
<dbReference type="InterPro" id="IPR011990">
    <property type="entry name" value="TPR-like_helical_dom_sf"/>
</dbReference>
<dbReference type="SMART" id="SM00862">
    <property type="entry name" value="Trans_reg_C"/>
    <property type="match status" value="1"/>
</dbReference>
<dbReference type="SMART" id="SM01043">
    <property type="entry name" value="BTAD"/>
    <property type="match status" value="1"/>
</dbReference>
<dbReference type="Pfam" id="PF13191">
    <property type="entry name" value="AAA_16"/>
    <property type="match status" value="1"/>
</dbReference>
<sequence length="645" mass="69849">MEFGILGPLLVRDGGQTRAVPGRRQRALLAALLIRHGQPTSADFLAEAVWDGQPPRSASAALRNYVMRLRNALGESGKRIRTTAGGYLIDVDDQELDVQRFTLLRKQGVSALRHQDFERAATLLDEALGLWRGSALEDIPSDVLHREEARWLAEARLDALEARTEARLCLNGDADALIAELRARTAEHPERERLWGLLMTALYRGGRQCEALTVYQRMRQTLVEEIGVEPGRELREIHRRVLRGEPDPYGPTRARSEPISAVSVPATRPARGSVAATGQPTAAEPATARVNAGPGTVAVTPCQLPSPLPEFTGREEQVSLLVDRLTAANRLAPFVAVISGQPGVGKSALADQVAHAVRTEFPDGTLRADLHATAEQPAAPAAVLGAFLLALGVPAERLPVGLDERVSLYRSLLTGRRVLVVLDDARDIAQLRPLLPSDPGCAALVTSRHRLPDLLEALPLGLDVLTVPEAERLMHRLVGSPRVAAEPQAVARIVDACGRLPLALRICAARLGARPAWSIGYLADRLTDELLLDELRVGSLDLRARVAASYRALDPSAAWAFRVLATAADGRFSSAQAARAMNLPLLVAEEVLERLVDAHLLVTDTPGSYSCPALLRAFARELSHPQGHPRVRVLPVPAARARIWL</sequence>
<dbReference type="SUPFAM" id="SSF52540">
    <property type="entry name" value="P-loop containing nucleoside triphosphate hydrolases"/>
    <property type="match status" value="1"/>
</dbReference>
<dbReference type="Gene3D" id="1.25.40.10">
    <property type="entry name" value="Tetratricopeptide repeat domain"/>
    <property type="match status" value="1"/>
</dbReference>
<accession>A0ABN3DK75</accession>
<dbReference type="InterPro" id="IPR051677">
    <property type="entry name" value="AfsR-DnrI-RedD_regulator"/>
</dbReference>
<evidence type="ECO:0000256" key="6">
    <source>
        <dbReference type="PROSITE-ProRule" id="PRU01091"/>
    </source>
</evidence>
<organism evidence="9 10">
    <name type="scientific">Kitasatospora cystarginea</name>
    <dbReference type="NCBI Taxonomy" id="58350"/>
    <lineage>
        <taxon>Bacteria</taxon>
        <taxon>Bacillati</taxon>
        <taxon>Actinomycetota</taxon>
        <taxon>Actinomycetes</taxon>
        <taxon>Kitasatosporales</taxon>
        <taxon>Streptomycetaceae</taxon>
        <taxon>Kitasatospora</taxon>
    </lineage>
</organism>
<comment type="similarity">
    <text evidence="1">Belongs to the AfsR/DnrI/RedD regulatory family.</text>
</comment>
<evidence type="ECO:0000256" key="7">
    <source>
        <dbReference type="SAM" id="MobiDB-lite"/>
    </source>
</evidence>
<evidence type="ECO:0000256" key="3">
    <source>
        <dbReference type="ARBA" id="ARBA00023015"/>
    </source>
</evidence>
<dbReference type="Pfam" id="PF03704">
    <property type="entry name" value="BTAD"/>
    <property type="match status" value="1"/>
</dbReference>
<evidence type="ECO:0000313" key="10">
    <source>
        <dbReference type="Proteomes" id="UP001500305"/>
    </source>
</evidence>
<dbReference type="PROSITE" id="PS51755">
    <property type="entry name" value="OMPR_PHOB"/>
    <property type="match status" value="1"/>
</dbReference>
<evidence type="ECO:0000256" key="5">
    <source>
        <dbReference type="ARBA" id="ARBA00023163"/>
    </source>
</evidence>
<keyword evidence="5" id="KW-0804">Transcription</keyword>
<evidence type="ECO:0000259" key="8">
    <source>
        <dbReference type="PROSITE" id="PS51755"/>
    </source>
</evidence>
<keyword evidence="4 6" id="KW-0238">DNA-binding</keyword>
<feature type="domain" description="OmpR/PhoB-type" evidence="8">
    <location>
        <begin position="1"/>
        <end position="91"/>
    </location>
</feature>
<dbReference type="InterPro" id="IPR016032">
    <property type="entry name" value="Sig_transdc_resp-reg_C-effctor"/>
</dbReference>
<dbReference type="PANTHER" id="PTHR35807:SF1">
    <property type="entry name" value="TRANSCRIPTIONAL REGULATOR REDD"/>
    <property type="match status" value="1"/>
</dbReference>
<evidence type="ECO:0000256" key="1">
    <source>
        <dbReference type="ARBA" id="ARBA00005820"/>
    </source>
</evidence>
<feature type="DNA-binding region" description="OmpR/PhoB-type" evidence="6">
    <location>
        <begin position="1"/>
        <end position="91"/>
    </location>
</feature>
<dbReference type="Gene3D" id="1.10.10.10">
    <property type="entry name" value="Winged helix-like DNA-binding domain superfamily/Winged helix DNA-binding domain"/>
    <property type="match status" value="1"/>
</dbReference>
<comment type="caution">
    <text evidence="9">The sequence shown here is derived from an EMBL/GenBank/DDBJ whole genome shotgun (WGS) entry which is preliminary data.</text>
</comment>
<dbReference type="InterPro" id="IPR001867">
    <property type="entry name" value="OmpR/PhoB-type_DNA-bd"/>
</dbReference>
<proteinExistence type="inferred from homology"/>
<dbReference type="Proteomes" id="UP001500305">
    <property type="component" value="Unassembled WGS sequence"/>
</dbReference>
<evidence type="ECO:0000256" key="2">
    <source>
        <dbReference type="ARBA" id="ARBA00023012"/>
    </source>
</evidence>
<dbReference type="Gene3D" id="3.40.50.300">
    <property type="entry name" value="P-loop containing nucleotide triphosphate hydrolases"/>
    <property type="match status" value="1"/>
</dbReference>
<dbReference type="Pfam" id="PF00486">
    <property type="entry name" value="Trans_reg_C"/>
    <property type="match status" value="1"/>
</dbReference>
<dbReference type="InterPro" id="IPR027417">
    <property type="entry name" value="P-loop_NTPase"/>
</dbReference>
<dbReference type="InterPro" id="IPR005158">
    <property type="entry name" value="BTAD"/>
</dbReference>
<gene>
    <name evidence="9" type="ORF">GCM10010430_13790</name>
</gene>
<keyword evidence="10" id="KW-1185">Reference proteome</keyword>
<evidence type="ECO:0000256" key="4">
    <source>
        <dbReference type="ARBA" id="ARBA00023125"/>
    </source>
</evidence>
<dbReference type="EMBL" id="BAAATR010000004">
    <property type="protein sequence ID" value="GAA2234296.1"/>
    <property type="molecule type" value="Genomic_DNA"/>
</dbReference>
<protein>
    <recommendedName>
        <fullName evidence="8">OmpR/PhoB-type domain-containing protein</fullName>
    </recommendedName>
</protein>
<keyword evidence="3" id="KW-0805">Transcription regulation</keyword>
<evidence type="ECO:0000313" key="9">
    <source>
        <dbReference type="EMBL" id="GAA2234296.1"/>
    </source>
</evidence>